<dbReference type="InParanoid" id="A0A1D6HWC9"/>
<gene>
    <name evidence="1" type="ORF">ZEAMMB73_Zm00001d019247</name>
</gene>
<dbReference type="SMR" id="A0A1D6HWC9"/>
<dbReference type="AlphaFoldDB" id="A0A1D6HWC9"/>
<evidence type="ECO:0000313" key="1">
    <source>
        <dbReference type="EMBL" id="ONM52535.1"/>
    </source>
</evidence>
<reference evidence="1" key="1">
    <citation type="submission" date="2015-12" db="EMBL/GenBank/DDBJ databases">
        <title>Update maize B73 reference genome by single molecule sequencing technologies.</title>
        <authorList>
            <consortium name="Maize Genome Sequencing Project"/>
            <person name="Ware D."/>
        </authorList>
    </citation>
    <scope>NUCLEOTIDE SEQUENCE [LARGE SCALE GENOMIC DNA]</scope>
    <source>
        <tissue evidence="1">Seedling</tissue>
    </source>
</reference>
<organism evidence="1">
    <name type="scientific">Zea mays</name>
    <name type="common">Maize</name>
    <dbReference type="NCBI Taxonomy" id="4577"/>
    <lineage>
        <taxon>Eukaryota</taxon>
        <taxon>Viridiplantae</taxon>
        <taxon>Streptophyta</taxon>
        <taxon>Embryophyta</taxon>
        <taxon>Tracheophyta</taxon>
        <taxon>Spermatophyta</taxon>
        <taxon>Magnoliopsida</taxon>
        <taxon>Liliopsida</taxon>
        <taxon>Poales</taxon>
        <taxon>Poaceae</taxon>
        <taxon>PACMAD clade</taxon>
        <taxon>Panicoideae</taxon>
        <taxon>Andropogonodae</taxon>
        <taxon>Andropogoneae</taxon>
        <taxon>Tripsacinae</taxon>
        <taxon>Zea</taxon>
    </lineage>
</organism>
<dbReference type="EMBL" id="CM007650">
    <property type="protein sequence ID" value="ONM52535.1"/>
    <property type="molecule type" value="Genomic_DNA"/>
</dbReference>
<accession>A0A1D6HWC9</accession>
<sequence length="459" mass="50448">MASLVVRAAGAAAAAARLPSLRPRRNGSGVLSGLRVGTGHYGARLALASSTASHKEFKIACLTVDDSSLGPGDEYFGLYTPKLLAVTEDDYESDPRMPGEDEFDHFYRVLAKKTDNLLSCYIPMPLALSEEEKAVQKEFKLIASGCIDLLVGAMRRTPAEKRRPLFLVFGELYPVFEFVRWTAEAGCAKWWMALQIIEKLEIVRKMVSSAFGGAPVDRSMVFARKVDLTGVDGEALAGHGLGSNLSVVIFVLMDSVFSNVKSDIDAMVSDPCRMADEDVQEFDHYYRHLAKRAAKLHAIYPPELPKPLSESEDEKAVQERFKEMANESIDLAAGAMRRIPAEKWRPLISVFAYVFLVFVRVRWYAERGCAKWWMAPQIIEGLQTVRRMVSSACGGTPLDIDKVFDRMVALSGVSVQAAPGGHGVVGSNDLSEVIFALIDNVFGNVKSDIYDMVSASTPC</sequence>
<name>A0A1D6HWC9_MAIZE</name>
<dbReference type="PaxDb" id="4577-GRMZM2G032528_P01"/>
<proteinExistence type="predicted"/>
<dbReference type="ExpressionAtlas" id="A0A1D6HWC9">
    <property type="expression patterns" value="baseline and differential"/>
</dbReference>
<dbReference type="OrthoDB" id="696811at2759"/>
<dbReference type="eggNOG" id="ENOG502R4WE">
    <property type="taxonomic scope" value="Eukaryota"/>
</dbReference>
<protein>
    <submittedName>
        <fullName evidence="1">Uncharacterized protein</fullName>
    </submittedName>
</protein>